<dbReference type="Gene3D" id="1.10.1240.10">
    <property type="entry name" value="Methionine synthase domain"/>
    <property type="match status" value="1"/>
</dbReference>
<dbReference type="FunFam" id="1.10.1240.10:FF:000001">
    <property type="entry name" value="Methionine synthase"/>
    <property type="match status" value="1"/>
</dbReference>
<dbReference type="GO" id="GO:0008270">
    <property type="term" value="F:zinc ion binding"/>
    <property type="evidence" value="ECO:0007669"/>
    <property type="project" value="UniProtKB-UniRule"/>
</dbReference>
<comment type="cofactor">
    <cofactor evidence="2 21 24">
        <name>Zn(2+)</name>
        <dbReference type="ChEBI" id="CHEBI:29105"/>
    </cofactor>
</comment>
<dbReference type="CDD" id="cd00740">
    <property type="entry name" value="MeTr"/>
    <property type="match status" value="1"/>
</dbReference>
<feature type="binding site" evidence="22 24">
    <location>
        <position position="306"/>
    </location>
    <ligand>
        <name>Zn(2+)</name>
        <dbReference type="ChEBI" id="CHEBI:29105"/>
    </ligand>
</feature>
<keyword evidence="11 21" id="KW-0808">Transferase</keyword>
<proteinExistence type="inferred from homology"/>
<evidence type="ECO:0000256" key="16">
    <source>
        <dbReference type="ARBA" id="ARBA00023167"/>
    </source>
</evidence>
<comment type="catalytic activity">
    <reaction evidence="1 21">
        <text>(6S)-5-methyl-5,6,7,8-tetrahydrofolate + L-homocysteine = (6S)-5,6,7,8-tetrahydrofolate + L-methionine</text>
        <dbReference type="Rhea" id="RHEA:11172"/>
        <dbReference type="ChEBI" id="CHEBI:18608"/>
        <dbReference type="ChEBI" id="CHEBI:57453"/>
        <dbReference type="ChEBI" id="CHEBI:57844"/>
        <dbReference type="ChEBI" id="CHEBI:58199"/>
        <dbReference type="EC" id="2.1.1.13"/>
    </reaction>
</comment>
<evidence type="ECO:0000256" key="9">
    <source>
        <dbReference type="ARBA" id="ARBA00022605"/>
    </source>
</evidence>
<dbReference type="InterPro" id="IPR036594">
    <property type="entry name" value="Meth_synthase_dom"/>
</dbReference>
<dbReference type="AlphaFoldDB" id="A0A6L5X8C7"/>
<dbReference type="NCBIfam" id="TIGR02082">
    <property type="entry name" value="metH"/>
    <property type="match status" value="1"/>
</dbReference>
<evidence type="ECO:0000256" key="15">
    <source>
        <dbReference type="ARBA" id="ARBA00022833"/>
    </source>
</evidence>
<dbReference type="SUPFAM" id="SSF51717">
    <property type="entry name" value="Dihydropteroate synthetase-like"/>
    <property type="match status" value="1"/>
</dbReference>
<dbReference type="FunFam" id="3.20.20.20:FF:000002">
    <property type="entry name" value="Methionine synthase"/>
    <property type="match status" value="1"/>
</dbReference>
<keyword evidence="14" id="KW-0677">Repeat</keyword>
<feature type="binding site" description="axial binding residue" evidence="22">
    <location>
        <position position="760"/>
    </location>
    <ligand>
        <name>methylcob(III)alamin</name>
        <dbReference type="ChEBI" id="CHEBI:28115"/>
    </ligand>
    <ligandPart>
        <name>Co</name>
        <dbReference type="ChEBI" id="CHEBI:27638"/>
    </ligandPart>
</feature>
<keyword evidence="15 21" id="KW-0862">Zinc</keyword>
<evidence type="ECO:0000256" key="7">
    <source>
        <dbReference type="ARBA" id="ARBA00013998"/>
    </source>
</evidence>
<keyword evidence="16 21" id="KW-0486">Methionine biosynthesis</keyword>
<dbReference type="FunFam" id="3.20.20.330:FF:000001">
    <property type="entry name" value="Methionine synthase"/>
    <property type="match status" value="1"/>
</dbReference>
<evidence type="ECO:0000259" key="29">
    <source>
        <dbReference type="PROSITE" id="PS51337"/>
    </source>
</evidence>
<comment type="function">
    <text evidence="18 21">Catalyzes the transfer of a methyl group from methyl-cobalamin to homocysteine, yielding enzyme-bound cob(I)alamin and methionine. Subsequently, remethylates the cofactor using methyltetrahydrofolate.</text>
</comment>
<dbReference type="RefSeq" id="WP_154326871.1">
    <property type="nucleotide sequence ID" value="NZ_CP045696.1"/>
</dbReference>
<dbReference type="InterPro" id="IPR036589">
    <property type="entry name" value="HCY_dom_sf"/>
</dbReference>
<feature type="domain" description="B12-binding N-terminal" evidence="29">
    <location>
        <begin position="648"/>
        <end position="743"/>
    </location>
</feature>
<evidence type="ECO:0000256" key="4">
    <source>
        <dbReference type="ARBA" id="ARBA00005178"/>
    </source>
</evidence>
<evidence type="ECO:0000256" key="13">
    <source>
        <dbReference type="ARBA" id="ARBA00022723"/>
    </source>
</evidence>
<evidence type="ECO:0000256" key="18">
    <source>
        <dbReference type="ARBA" id="ARBA00025552"/>
    </source>
</evidence>
<dbReference type="PANTHER" id="PTHR45833:SF1">
    <property type="entry name" value="METHIONINE SYNTHASE"/>
    <property type="match status" value="1"/>
</dbReference>
<dbReference type="PROSITE" id="PS51332">
    <property type="entry name" value="B12_BINDING"/>
    <property type="match status" value="1"/>
</dbReference>
<dbReference type="GO" id="GO:0005829">
    <property type="term" value="C:cytosol"/>
    <property type="evidence" value="ECO:0007669"/>
    <property type="project" value="TreeGrafter"/>
</dbReference>
<keyword evidence="13 21" id="KW-0479">Metal-binding</keyword>
<accession>A0A6L5X8C7</accession>
<keyword evidence="12 21" id="KW-0949">S-adenosyl-L-methionine</keyword>
<keyword evidence="31" id="KW-1185">Reference proteome</keyword>
<evidence type="ECO:0000259" key="25">
    <source>
        <dbReference type="PROSITE" id="PS50970"/>
    </source>
</evidence>
<feature type="binding site" evidence="23">
    <location>
        <position position="861"/>
    </location>
    <ligand>
        <name>methylcob(III)alamin</name>
        <dbReference type="ChEBI" id="CHEBI:28115"/>
    </ligand>
</feature>
<feature type="domain" description="B12-binding" evidence="28">
    <location>
        <begin position="747"/>
        <end position="882"/>
    </location>
</feature>
<evidence type="ECO:0000256" key="3">
    <source>
        <dbReference type="ARBA" id="ARBA00001956"/>
    </source>
</evidence>
<evidence type="ECO:0000256" key="21">
    <source>
        <dbReference type="PIRNR" id="PIRNR000381"/>
    </source>
</evidence>
<dbReference type="Pfam" id="PF00809">
    <property type="entry name" value="Pterin_bind"/>
    <property type="match status" value="1"/>
</dbReference>
<dbReference type="Pfam" id="PF02310">
    <property type="entry name" value="B12-binding"/>
    <property type="match status" value="1"/>
</dbReference>
<feature type="binding site" evidence="23">
    <location>
        <position position="693"/>
    </location>
    <ligand>
        <name>methylcob(III)alamin</name>
        <dbReference type="ChEBI" id="CHEBI:28115"/>
    </ligand>
</feature>
<feature type="domain" description="Pterin-binding" evidence="26">
    <location>
        <begin position="352"/>
        <end position="613"/>
    </location>
</feature>
<dbReference type="InterPro" id="IPR036724">
    <property type="entry name" value="Cobalamin-bd_sf"/>
</dbReference>
<dbReference type="InterPro" id="IPR006158">
    <property type="entry name" value="Cobalamin-bd"/>
</dbReference>
<comment type="domain">
    <text evidence="21">Modular enzyme with four functionally distinct domains. The isolated Hcy-binding domain catalyzes methyl transfer from free methylcobalamin to homocysteine. The Hcy-binding domain in association with the pterin-binding domain catalyzes the methylation of cob(I)alamin by methyltetrahydrofolate and the methylation of homocysteine. The B12-binding domain binds the cofactor. The AdoMet activation domain binds S-adenosyl-L-methionine. Under aerobic conditions cob(I)alamin can be converted to inactive cob(II)alamin. Reductive methylation by S-adenosyl-L-methionine and flavodoxin regenerates methylcobalamin.</text>
</comment>
<feature type="binding site" evidence="23">
    <location>
        <begin position="1138"/>
        <end position="1139"/>
    </location>
    <ligand>
        <name>S-adenosyl-L-methionine</name>
        <dbReference type="ChEBI" id="CHEBI:59789"/>
    </ligand>
</feature>
<evidence type="ECO:0000256" key="23">
    <source>
        <dbReference type="PIRSR" id="PIRSR000381-2"/>
    </source>
</evidence>
<dbReference type="InterPro" id="IPR011822">
    <property type="entry name" value="MetH"/>
</dbReference>
<evidence type="ECO:0000256" key="8">
    <source>
        <dbReference type="ARBA" id="ARBA00022603"/>
    </source>
</evidence>
<dbReference type="PROSITE" id="PS50972">
    <property type="entry name" value="PTERIN_BINDING"/>
    <property type="match status" value="1"/>
</dbReference>
<feature type="binding site" evidence="23">
    <location>
        <position position="809"/>
    </location>
    <ligand>
        <name>methylcob(III)alamin</name>
        <dbReference type="ChEBI" id="CHEBI:28115"/>
    </ligand>
</feature>
<dbReference type="PROSITE" id="PS50970">
    <property type="entry name" value="HCY"/>
    <property type="match status" value="1"/>
</dbReference>
<dbReference type="Gene3D" id="3.10.196.10">
    <property type="entry name" value="Vitamin B12-dependent methionine synthase, activation domain"/>
    <property type="match status" value="1"/>
</dbReference>
<dbReference type="InterPro" id="IPR037010">
    <property type="entry name" value="VitB12-dep_Met_synth_activ_sf"/>
</dbReference>
<dbReference type="InterPro" id="IPR003726">
    <property type="entry name" value="HCY_dom"/>
</dbReference>
<evidence type="ECO:0000256" key="14">
    <source>
        <dbReference type="ARBA" id="ARBA00022737"/>
    </source>
</evidence>
<evidence type="ECO:0000256" key="12">
    <source>
        <dbReference type="ARBA" id="ARBA00022691"/>
    </source>
</evidence>
<dbReference type="GO" id="GO:0050667">
    <property type="term" value="P:homocysteine metabolic process"/>
    <property type="evidence" value="ECO:0007669"/>
    <property type="project" value="TreeGrafter"/>
</dbReference>
<feature type="binding site" evidence="23">
    <location>
        <position position="1083"/>
    </location>
    <ligand>
        <name>S-adenosyl-L-methionine</name>
        <dbReference type="ChEBI" id="CHEBI:59789"/>
    </ligand>
</feature>
<evidence type="ECO:0000256" key="24">
    <source>
        <dbReference type="PROSITE-ProRule" id="PRU00333"/>
    </source>
</evidence>
<dbReference type="Pfam" id="PF02965">
    <property type="entry name" value="Met_synt_B12"/>
    <property type="match status" value="1"/>
</dbReference>
<dbReference type="InterPro" id="IPR011005">
    <property type="entry name" value="Dihydropteroate_synth-like_sf"/>
</dbReference>
<dbReference type="SMART" id="SM01018">
    <property type="entry name" value="B12-binding_2"/>
    <property type="match status" value="1"/>
</dbReference>
<evidence type="ECO:0000259" key="28">
    <source>
        <dbReference type="PROSITE" id="PS51332"/>
    </source>
</evidence>
<feature type="domain" description="AdoMet activation" evidence="27">
    <location>
        <begin position="1040"/>
        <end position="1172"/>
    </location>
</feature>
<reference evidence="30 31" key="1">
    <citation type="submission" date="2019-08" db="EMBL/GenBank/DDBJ databases">
        <title>In-depth cultivation of the pig gut microbiome towards novel bacterial diversity and tailored functional studies.</title>
        <authorList>
            <person name="Wylensek D."/>
            <person name="Hitch T.C.A."/>
            <person name="Clavel T."/>
        </authorList>
    </citation>
    <scope>NUCLEOTIDE SEQUENCE [LARGE SCALE GENOMIC DNA]</scope>
    <source>
        <strain evidence="30 31">Oil-RF-744-WCA-WT-10</strain>
    </source>
</reference>
<comment type="caution">
    <text evidence="30">The sequence shown here is derived from an EMBL/GenBank/DDBJ whole genome shotgun (WGS) entry which is preliminary data.</text>
</comment>
<evidence type="ECO:0000313" key="31">
    <source>
        <dbReference type="Proteomes" id="UP000483362"/>
    </source>
</evidence>
<dbReference type="InterPro" id="IPR050554">
    <property type="entry name" value="Met_Synthase/Corrinoid"/>
</dbReference>
<keyword evidence="9 21" id="KW-0028">Amino-acid biosynthesis</keyword>
<dbReference type="GO" id="GO:0031419">
    <property type="term" value="F:cobalamin binding"/>
    <property type="evidence" value="ECO:0007669"/>
    <property type="project" value="UniProtKB-UniRule"/>
</dbReference>
<keyword evidence="8 21" id="KW-0489">Methyltransferase</keyword>
<dbReference type="InterPro" id="IPR000489">
    <property type="entry name" value="Pterin-binding_dom"/>
</dbReference>
<organism evidence="30 31">
    <name type="scientific">Sodaliphilus pleomorphus</name>
    <dbReference type="NCBI Taxonomy" id="2606626"/>
    <lineage>
        <taxon>Bacteria</taxon>
        <taxon>Pseudomonadati</taxon>
        <taxon>Bacteroidota</taxon>
        <taxon>Bacteroidia</taxon>
        <taxon>Bacteroidales</taxon>
        <taxon>Muribaculaceae</taxon>
        <taxon>Sodaliphilus</taxon>
    </lineage>
</organism>
<dbReference type="Proteomes" id="UP000483362">
    <property type="component" value="Unassembled WGS sequence"/>
</dbReference>
<evidence type="ECO:0000256" key="19">
    <source>
        <dbReference type="ARBA" id="ARBA00031040"/>
    </source>
</evidence>
<protein>
    <recommendedName>
        <fullName evidence="7 20">Methionine synthase</fullName>
        <ecNumber evidence="6 20">2.1.1.13</ecNumber>
    </recommendedName>
    <alternativeName>
        <fullName evidence="19 21">5-methyltetrahydrofolate--homocysteine methyltransferase</fullName>
    </alternativeName>
</protein>
<evidence type="ECO:0000256" key="5">
    <source>
        <dbReference type="ARBA" id="ARBA00010398"/>
    </source>
</evidence>
<evidence type="ECO:0000256" key="2">
    <source>
        <dbReference type="ARBA" id="ARBA00001947"/>
    </source>
</evidence>
<dbReference type="SUPFAM" id="SSF56507">
    <property type="entry name" value="Methionine synthase activation domain-like"/>
    <property type="match status" value="1"/>
</dbReference>
<dbReference type="GO" id="GO:0008705">
    <property type="term" value="F:methionine synthase activity"/>
    <property type="evidence" value="ECO:0007669"/>
    <property type="project" value="UniProtKB-UniRule"/>
</dbReference>
<evidence type="ECO:0000256" key="17">
    <source>
        <dbReference type="ARBA" id="ARBA00023285"/>
    </source>
</evidence>
<evidence type="ECO:0000313" key="30">
    <source>
        <dbReference type="EMBL" id="MSS16560.1"/>
    </source>
</evidence>
<feature type="binding site" evidence="23">
    <location>
        <position position="940"/>
    </location>
    <ligand>
        <name>S-adenosyl-L-methionine</name>
        <dbReference type="ChEBI" id="CHEBI:59789"/>
    </ligand>
</feature>
<evidence type="ECO:0000256" key="20">
    <source>
        <dbReference type="NCBIfam" id="TIGR02082"/>
    </source>
</evidence>
<dbReference type="InterPro" id="IPR004223">
    <property type="entry name" value="VitB12-dep_Met_synth_activ_dom"/>
</dbReference>
<comment type="pathway">
    <text evidence="4 21">Amino-acid biosynthesis; L-methionine biosynthesis via de novo pathway; L-methionine from L-homocysteine (MetH route): step 1/1.</text>
</comment>
<dbReference type="SUPFAM" id="SSF52242">
    <property type="entry name" value="Cobalamin (vitamin B12)-binding domain"/>
    <property type="match status" value="1"/>
</dbReference>
<dbReference type="EMBL" id="VULT01000002">
    <property type="protein sequence ID" value="MSS16560.1"/>
    <property type="molecule type" value="Genomic_DNA"/>
</dbReference>
<dbReference type="PROSITE" id="PS50974">
    <property type="entry name" value="ADOMET_ACTIVATION"/>
    <property type="match status" value="1"/>
</dbReference>
<evidence type="ECO:0000259" key="27">
    <source>
        <dbReference type="PROSITE" id="PS50974"/>
    </source>
</evidence>
<dbReference type="SUPFAM" id="SSF47644">
    <property type="entry name" value="Methionine synthase domain"/>
    <property type="match status" value="1"/>
</dbReference>
<keyword evidence="10 21" id="KW-0846">Cobalamin</keyword>
<dbReference type="InterPro" id="IPR003759">
    <property type="entry name" value="Cbl-bd_cap"/>
</dbReference>
<evidence type="ECO:0000256" key="1">
    <source>
        <dbReference type="ARBA" id="ARBA00001700"/>
    </source>
</evidence>
<evidence type="ECO:0000256" key="11">
    <source>
        <dbReference type="ARBA" id="ARBA00022679"/>
    </source>
</evidence>
<dbReference type="PROSITE" id="PS51337">
    <property type="entry name" value="B12_BINDING_NTER"/>
    <property type="match status" value="1"/>
</dbReference>
<dbReference type="SUPFAM" id="SSF82282">
    <property type="entry name" value="Homocysteine S-methyltransferase"/>
    <property type="match status" value="1"/>
</dbReference>
<keyword evidence="17 21" id="KW-0170">Cobalt</keyword>
<feature type="binding site" evidence="23">
    <location>
        <position position="805"/>
    </location>
    <ligand>
        <name>methylcob(III)alamin</name>
        <dbReference type="ChEBI" id="CHEBI:28115"/>
    </ligand>
</feature>
<dbReference type="PIRSF" id="PIRSF000381">
    <property type="entry name" value="MetH"/>
    <property type="match status" value="1"/>
</dbReference>
<evidence type="ECO:0000256" key="10">
    <source>
        <dbReference type="ARBA" id="ARBA00022628"/>
    </source>
</evidence>
<evidence type="ECO:0000256" key="22">
    <source>
        <dbReference type="PIRSR" id="PIRSR000381-1"/>
    </source>
</evidence>
<dbReference type="PANTHER" id="PTHR45833">
    <property type="entry name" value="METHIONINE SYNTHASE"/>
    <property type="match status" value="1"/>
</dbReference>
<evidence type="ECO:0000259" key="26">
    <source>
        <dbReference type="PROSITE" id="PS50972"/>
    </source>
</evidence>
<feature type="binding site" evidence="22 24">
    <location>
        <position position="242"/>
    </location>
    <ligand>
        <name>Zn(2+)</name>
        <dbReference type="ChEBI" id="CHEBI:29105"/>
    </ligand>
</feature>
<comment type="cofactor">
    <cofactor evidence="3 21 22">
        <name>methylcob(III)alamin</name>
        <dbReference type="ChEBI" id="CHEBI:28115"/>
    </cofactor>
</comment>
<name>A0A6L5X8C7_9BACT</name>
<feature type="domain" description="Hcy-binding" evidence="25">
    <location>
        <begin position="5"/>
        <end position="320"/>
    </location>
</feature>
<gene>
    <name evidence="30" type="primary">metH</name>
    <name evidence="30" type="ORF">FYJ29_02050</name>
</gene>
<dbReference type="GO" id="GO:0032259">
    <property type="term" value="P:methylation"/>
    <property type="evidence" value="ECO:0007669"/>
    <property type="project" value="UniProtKB-KW"/>
</dbReference>
<dbReference type="Pfam" id="PF02574">
    <property type="entry name" value="S-methyl_trans"/>
    <property type="match status" value="1"/>
</dbReference>
<dbReference type="EC" id="2.1.1.13" evidence="6 20"/>
<evidence type="ECO:0000256" key="6">
    <source>
        <dbReference type="ARBA" id="ARBA00012032"/>
    </source>
</evidence>
<dbReference type="Pfam" id="PF02607">
    <property type="entry name" value="B12-binding_2"/>
    <property type="match status" value="1"/>
</dbReference>
<dbReference type="Gene3D" id="3.20.20.330">
    <property type="entry name" value="Homocysteine-binding-like domain"/>
    <property type="match status" value="1"/>
</dbReference>
<dbReference type="UniPathway" id="UPA00051">
    <property type="reaction ID" value="UER00081"/>
</dbReference>
<dbReference type="Gene3D" id="3.20.20.20">
    <property type="entry name" value="Dihydropteroate synthase-like"/>
    <property type="match status" value="1"/>
</dbReference>
<dbReference type="GO" id="GO:0046653">
    <property type="term" value="P:tetrahydrofolate metabolic process"/>
    <property type="evidence" value="ECO:0007669"/>
    <property type="project" value="TreeGrafter"/>
</dbReference>
<feature type="binding site" evidence="22 24">
    <location>
        <position position="305"/>
    </location>
    <ligand>
        <name>Zn(2+)</name>
        <dbReference type="ChEBI" id="CHEBI:29105"/>
    </ligand>
</feature>
<sequence>MNYNDKNIEQALRERILILDGAMGTLIQSKALRESDYATGPFAGWPVALKGDNDVLNLTRPDVIRAIHRSYIEAGSDVITTNTFNCTRISQQEYSCQEQVSAMALAGACLAREAADAAGRTVWVAGSLGPTSKSLSLPSDVNVPESRAASFDEMASCYRETVRALREGGVDVLLLETCYDALNAKAALYAISQVDEELGCRIPVMLSVTVNDRSGRTLTGQTLAAFYCSVSHYPLLSFGLNCSFGVTELRPLVERLAATVPAFISLYPNAGLPNAMGDYDETPCYTARHIEDMAQAGLLNLAGGCCGTTPEHIAHIARALRGVKPHVPCREQEHLVVSGLETVTVDKAVTNLVNVGERTNVAGSRKFARLIAAGNLDEALRVARDQIENGASIIDINMDDAMLDSRQHMRRFVRCTASDPAVARAALMIDSSDWDTIVEGLKNAQGKCIVNSISLKEGEQAFLAKARELRRLGAAVVVMAFDERGQATCLERKVEICRRAYDLLTQQVHFPAHDIIFDVNVLSVGTGIEAHARYAVDFIEAVRWIKAHLPGALTSGGVSNLSFAFRGNTVVRQAMHSVFLYHAIQAGLDMAIINPGMIQVYDEIEPRLLKAVEDVILDRRSDATEALIALAQEIKTQGQEAASHESTAAAQWRSGSVDERLAHALVKGVSDYLAVDVAQALEQCGGNAVQVIEGPLMAGMERVGQYFGEGKMFLPQVVKSAKVMKQAVALLQPELEKRNSGNSLVGKPRIVLATVKGDVHDIGKNIVSIVLACNNFEVIDLGVMVDNTTILAAARRYEPVFVGVSGLITPSLKEMENLCRLFEREGMRVPIFVGGATTSAVHTAVKLAPLYSGGVIYGGDASSTSVFAKKYLAHPAQELAVLRQRQQQLRHVYAASHKMALMPYGQACASAPRLEAVQCYPRRREVPLQVSIEQVEPLIDWHMLLHYWGFKPGQESSDQARLALAAARQQLEQVKRDSSIALRTVVKYYDACRQGNDIVLDNGTRLPMLRAQSGKCESLADFFPEQGTAPIGLFCVTAVDQLSEGDPKDFEHLMQQGLAARLAEAAAQWLQEQLYKPGDVVIRPAFGYATCPDHSLKAIVVDALDARELLGLSLTESYMIVPATSVCGLLVAHPEAHYFAVGKIDRDQLADYARRRRLPVEEVEKLLINNVQ</sequence>
<dbReference type="Gene3D" id="3.40.50.280">
    <property type="entry name" value="Cobalamin-binding domain"/>
    <property type="match status" value="1"/>
</dbReference>
<comment type="similarity">
    <text evidence="5">Belongs to the vitamin-B12 dependent methionine synthase family.</text>
</comment>
<feature type="binding site" evidence="23">
    <location>
        <begin position="757"/>
        <end position="761"/>
    </location>
    <ligand>
        <name>methylcob(III)alamin</name>
        <dbReference type="ChEBI" id="CHEBI:28115"/>
    </ligand>
</feature>